<dbReference type="CDD" id="cd07012">
    <property type="entry name" value="PBP2_Bug_TTT"/>
    <property type="match status" value="1"/>
</dbReference>
<proteinExistence type="inferred from homology"/>
<evidence type="ECO:0000313" key="4">
    <source>
        <dbReference type="EMBL" id="ARK32600.1"/>
    </source>
</evidence>
<evidence type="ECO:0000256" key="3">
    <source>
        <dbReference type="SAM" id="SignalP"/>
    </source>
</evidence>
<dbReference type="KEGG" id="bkw:BkAM31D_23515"/>
<evidence type="ECO:0000313" key="5">
    <source>
        <dbReference type="Proteomes" id="UP000193006"/>
    </source>
</evidence>
<evidence type="ECO:0000256" key="2">
    <source>
        <dbReference type="SAM" id="MobiDB-lite"/>
    </source>
</evidence>
<name>A0A1X9MIR8_9BACI</name>
<protein>
    <submittedName>
        <fullName evidence="4">Tripartite tricarboxylate transporter family receptor</fullName>
    </submittedName>
</protein>
<dbReference type="InterPro" id="IPR042100">
    <property type="entry name" value="Bug_dom1"/>
</dbReference>
<dbReference type="Proteomes" id="UP000193006">
    <property type="component" value="Chromosome"/>
</dbReference>
<keyword evidence="3" id="KW-0732">Signal</keyword>
<dbReference type="PIRSF" id="PIRSF017082">
    <property type="entry name" value="YflP"/>
    <property type="match status" value="1"/>
</dbReference>
<reference evidence="4 5" key="1">
    <citation type="submission" date="2017-04" db="EMBL/GenBank/DDBJ databases">
        <title>Bacillus krulwichiae AM31D Genome sequencing and assembly.</title>
        <authorList>
            <person name="Krulwich T.A."/>
            <person name="Anastor L."/>
            <person name="Ehrlich R."/>
            <person name="Ehrlich G.D."/>
            <person name="Janto B."/>
        </authorList>
    </citation>
    <scope>NUCLEOTIDE SEQUENCE [LARGE SCALE GENOMIC DNA]</scope>
    <source>
        <strain evidence="4 5">AM31D</strain>
    </source>
</reference>
<keyword evidence="4" id="KW-0675">Receptor</keyword>
<dbReference type="PANTHER" id="PTHR42928:SF5">
    <property type="entry name" value="BLR1237 PROTEIN"/>
    <property type="match status" value="1"/>
</dbReference>
<dbReference type="PROSITE" id="PS51257">
    <property type="entry name" value="PROKAR_LIPOPROTEIN"/>
    <property type="match status" value="1"/>
</dbReference>
<dbReference type="SUPFAM" id="SSF53850">
    <property type="entry name" value="Periplasmic binding protein-like II"/>
    <property type="match status" value="1"/>
</dbReference>
<dbReference type="PANTHER" id="PTHR42928">
    <property type="entry name" value="TRICARBOXYLATE-BINDING PROTEIN"/>
    <property type="match status" value="1"/>
</dbReference>
<keyword evidence="5" id="KW-1185">Reference proteome</keyword>
<dbReference type="RefSeq" id="WP_066158762.1">
    <property type="nucleotide sequence ID" value="NZ_CP020814.1"/>
</dbReference>
<dbReference type="AlphaFoldDB" id="A0A1X9MIR8"/>
<dbReference type="EMBL" id="CP020814">
    <property type="protein sequence ID" value="ARK32600.1"/>
    <property type="molecule type" value="Genomic_DNA"/>
</dbReference>
<evidence type="ECO:0000256" key="1">
    <source>
        <dbReference type="ARBA" id="ARBA00006987"/>
    </source>
</evidence>
<accession>A0A1X9MIR8</accession>
<comment type="similarity">
    <text evidence="1">Belongs to the UPF0065 (bug) family.</text>
</comment>
<feature type="signal peptide" evidence="3">
    <location>
        <begin position="1"/>
        <end position="24"/>
    </location>
</feature>
<feature type="region of interest" description="Disordered" evidence="2">
    <location>
        <begin position="25"/>
        <end position="46"/>
    </location>
</feature>
<gene>
    <name evidence="4" type="ORF">BkAM31D_23515</name>
</gene>
<dbReference type="STRING" id="199441.BkAM31D_23515"/>
<sequence precursor="true">MKKTIMLVFMVLLFGLVGLGCSQASTGSDSEKDESTGTTETQEVASADYPSKPIEILVPFAAGGSTDTTARVLSKYLPKYLPNEVNIVIVNKPGAGGTIAATDLFKAEPDGYTLELATHRSIAMQPVYGQTEYSYDSFQPIAKVTTEQQVMAVRADAPWDTFEDWLDYVNENPGQFTYAVSGGIGSGSHLPMAELEMEAEFEATAVAYDGTAPAMTAVLGGQVDGAIGQPSSVKGFVESGEMKMLFNAGATPVPYAPEVPLLIDKGYDIAYDSNASLLAPNGIPEEVLTILEAALEEALADPDLLAELENVDIQVDYKPAEGVQEELTEEYNKSKDVLTKLGLI</sequence>
<feature type="chain" id="PRO_5010998166" evidence="3">
    <location>
        <begin position="25"/>
        <end position="344"/>
    </location>
</feature>
<dbReference type="Pfam" id="PF03401">
    <property type="entry name" value="TctC"/>
    <property type="match status" value="1"/>
</dbReference>
<dbReference type="InterPro" id="IPR005064">
    <property type="entry name" value="BUG"/>
</dbReference>
<dbReference type="Gene3D" id="3.40.190.150">
    <property type="entry name" value="Bordetella uptake gene, domain 1"/>
    <property type="match status" value="1"/>
</dbReference>
<organism evidence="4 5">
    <name type="scientific">Halalkalibacter krulwichiae</name>
    <dbReference type="NCBI Taxonomy" id="199441"/>
    <lineage>
        <taxon>Bacteria</taxon>
        <taxon>Bacillati</taxon>
        <taxon>Bacillota</taxon>
        <taxon>Bacilli</taxon>
        <taxon>Bacillales</taxon>
        <taxon>Bacillaceae</taxon>
        <taxon>Halalkalibacter</taxon>
    </lineage>
</organism>
<dbReference type="Gene3D" id="3.40.190.10">
    <property type="entry name" value="Periplasmic binding protein-like II"/>
    <property type="match status" value="1"/>
</dbReference>